<dbReference type="Proteomes" id="UP001499967">
    <property type="component" value="Unassembled WGS sequence"/>
</dbReference>
<reference evidence="2 3" key="1">
    <citation type="journal article" date="2019" name="Int. J. Syst. Evol. Microbiol.">
        <title>The Global Catalogue of Microorganisms (GCM) 10K type strain sequencing project: providing services to taxonomists for standard genome sequencing and annotation.</title>
        <authorList>
            <consortium name="The Broad Institute Genomics Platform"/>
            <consortium name="The Broad Institute Genome Sequencing Center for Infectious Disease"/>
            <person name="Wu L."/>
            <person name="Ma J."/>
        </authorList>
    </citation>
    <scope>NUCLEOTIDE SEQUENCE [LARGE SCALE GENOMIC DNA]</scope>
    <source>
        <strain evidence="2 3">JCM 11117</strain>
    </source>
</reference>
<organism evidence="2 3">
    <name type="scientific">Pseudonocardia zijingensis</name>
    <dbReference type="NCBI Taxonomy" id="153376"/>
    <lineage>
        <taxon>Bacteria</taxon>
        <taxon>Bacillati</taxon>
        <taxon>Actinomycetota</taxon>
        <taxon>Actinomycetes</taxon>
        <taxon>Pseudonocardiales</taxon>
        <taxon>Pseudonocardiaceae</taxon>
        <taxon>Pseudonocardia</taxon>
    </lineage>
</organism>
<sequence>MAEPATALTAGRQAVEGYFAAINSDRFAALGAVFAPDVEIHTVGAEPVVGRAAALAHLPRVLAAYSAHDDAVTRWIEGDEAIVCEIRFTGRLRTGRPIVFDALDVFDLRDGRITKVATWYDTRALARQIRG</sequence>
<dbReference type="SUPFAM" id="SSF54427">
    <property type="entry name" value="NTF2-like"/>
    <property type="match status" value="1"/>
</dbReference>
<dbReference type="Gene3D" id="3.10.450.50">
    <property type="match status" value="1"/>
</dbReference>
<accession>A0ABN1PZI0</accession>
<dbReference type="InterPro" id="IPR032710">
    <property type="entry name" value="NTF2-like_dom_sf"/>
</dbReference>
<evidence type="ECO:0000313" key="3">
    <source>
        <dbReference type="Proteomes" id="UP001499967"/>
    </source>
</evidence>
<comment type="caution">
    <text evidence="2">The sequence shown here is derived from an EMBL/GenBank/DDBJ whole genome shotgun (WGS) entry which is preliminary data.</text>
</comment>
<dbReference type="EMBL" id="BAAAHP010000075">
    <property type="protein sequence ID" value="GAA0935511.1"/>
    <property type="molecule type" value="Genomic_DNA"/>
</dbReference>
<protein>
    <recommendedName>
        <fullName evidence="1">SnoaL-like domain-containing protein</fullName>
    </recommendedName>
</protein>
<name>A0ABN1PZI0_9PSEU</name>
<evidence type="ECO:0000313" key="2">
    <source>
        <dbReference type="EMBL" id="GAA0935511.1"/>
    </source>
</evidence>
<dbReference type="RefSeq" id="WP_343941695.1">
    <property type="nucleotide sequence ID" value="NZ_BAAAHP010000075.1"/>
</dbReference>
<dbReference type="Pfam" id="PF12680">
    <property type="entry name" value="SnoaL_2"/>
    <property type="match status" value="1"/>
</dbReference>
<proteinExistence type="predicted"/>
<keyword evidence="3" id="KW-1185">Reference proteome</keyword>
<gene>
    <name evidence="2" type="ORF">GCM10009559_27040</name>
</gene>
<feature type="domain" description="SnoaL-like" evidence="1">
    <location>
        <begin position="15"/>
        <end position="115"/>
    </location>
</feature>
<dbReference type="InterPro" id="IPR037401">
    <property type="entry name" value="SnoaL-like"/>
</dbReference>
<evidence type="ECO:0000259" key="1">
    <source>
        <dbReference type="Pfam" id="PF12680"/>
    </source>
</evidence>